<organism evidence="1 2">
    <name type="scientific">Vibrio tetraodonis subsp. pristinus</name>
    <dbReference type="NCBI Taxonomy" id="2695891"/>
    <lineage>
        <taxon>Bacteria</taxon>
        <taxon>Pseudomonadati</taxon>
        <taxon>Pseudomonadota</taxon>
        <taxon>Gammaproteobacteria</taxon>
        <taxon>Vibrionales</taxon>
        <taxon>Vibrionaceae</taxon>
        <taxon>Vibrio</taxon>
    </lineage>
</organism>
<proteinExistence type="predicted"/>
<dbReference type="RefSeq" id="WP_160928142.1">
    <property type="nucleotide sequence ID" value="NZ_WWEU01000002.1"/>
</dbReference>
<name>A0A6L8LS75_9VIBR</name>
<comment type="caution">
    <text evidence="1">The sequence shown here is derived from an EMBL/GenBank/DDBJ whole genome shotgun (WGS) entry which is preliminary data.</text>
</comment>
<reference evidence="1 2" key="1">
    <citation type="submission" date="2020-01" db="EMBL/GenBank/DDBJ databases">
        <title>Draft Genome Sequence of Vibrio sp. strain OCN044, Isolated from a Healthy Coral at Palmyra Atoll.</title>
        <authorList>
            <person name="Videau P."/>
            <person name="Loughran R."/>
            <person name="Esquivel A."/>
            <person name="Deadmond M."/>
            <person name="Paddock B.E."/>
            <person name="Saw J.H."/>
            <person name="Ushijima B."/>
        </authorList>
    </citation>
    <scope>NUCLEOTIDE SEQUENCE [LARGE SCALE GENOMIC DNA]</scope>
    <source>
        <strain evidence="1 2">OCN044</strain>
    </source>
</reference>
<dbReference type="Proteomes" id="UP000478571">
    <property type="component" value="Unassembled WGS sequence"/>
</dbReference>
<evidence type="ECO:0000313" key="1">
    <source>
        <dbReference type="EMBL" id="MYM58867.1"/>
    </source>
</evidence>
<sequence length="104" mass="11397">MSCDKCWTIKKVIKVPSDLTEAILLVKLKIEDGTLKYLGTGSYGEPFKRIDSGKGWSDFVNNYFSCASCKQIFNLHAETYHGSGGKLAAVEETQGVLGNDVYPA</sequence>
<accession>A0A6L8LS75</accession>
<evidence type="ECO:0000313" key="2">
    <source>
        <dbReference type="Proteomes" id="UP000478571"/>
    </source>
</evidence>
<protein>
    <submittedName>
        <fullName evidence="1">Uncharacterized protein</fullName>
    </submittedName>
</protein>
<dbReference type="AlphaFoldDB" id="A0A6L8LS75"/>
<keyword evidence="2" id="KW-1185">Reference proteome</keyword>
<gene>
    <name evidence="1" type="ORF">GTG28_06490</name>
</gene>
<dbReference type="EMBL" id="WWEU01000002">
    <property type="protein sequence ID" value="MYM58867.1"/>
    <property type="molecule type" value="Genomic_DNA"/>
</dbReference>